<dbReference type="PANTHER" id="PTHR33112">
    <property type="entry name" value="DOMAIN PROTEIN, PUTATIVE-RELATED"/>
    <property type="match status" value="1"/>
</dbReference>
<evidence type="ECO:0000313" key="3">
    <source>
        <dbReference type="EMBL" id="QRD06522.1"/>
    </source>
</evidence>
<dbReference type="OrthoDB" id="3486565at2759"/>
<feature type="compositionally biased region" description="Basic and acidic residues" evidence="1">
    <location>
        <begin position="1"/>
        <end position="13"/>
    </location>
</feature>
<dbReference type="InterPro" id="IPR010730">
    <property type="entry name" value="HET"/>
</dbReference>
<accession>A0A7U2IAY6</accession>
<evidence type="ECO:0000256" key="1">
    <source>
        <dbReference type="SAM" id="MobiDB-lite"/>
    </source>
</evidence>
<dbReference type="EMBL" id="CP069042">
    <property type="protein sequence ID" value="QRD06522.1"/>
    <property type="molecule type" value="Genomic_DNA"/>
</dbReference>
<sequence length="744" mass="83915">MDLDSLSRTRTTESSDVGVYDTPASSVNGSDGEAEEENEEEQEEEEEAEVPLVTLHQNVGYNVDAVFECPLKALIEHTLGDAQRSASQGCPGCILRIAASSEILPDLPASAQILCSHNYIFSPFRVQGHRIVMASNTQRTGKDHIMSNFYGDKIGCRSDVERVLSCDTASSESLETAKGWINNCNTEHDCIKKVTPNLPRRLLDVRNNTVRLHETTLHDRGTRYACLSHCWGKPPKPNDPFKTVLRTTPATLYAFRTSIPWNDLPQTFQDAIAVTRKLDIPFLWIDSLCIIQDEPDKKDWHEQSANMANVYQNSYLTLAATSAKDADGGMYTQHDGPRVHRPSAPVAVVQYEDGVQREIFARRKFDHDLGSLPLLKRGWVYQERLLSPRVLHFAGEELIWECNQEVACECGSDDLENGIVDRVRIHDDEYVVVGPNSGHPTPLDLWYKIVSDFTSLSLTKISDVFPALSGIAKVFAEKIGDEYVAGMWKGRIVSNLLWYFQEVPEDDENIQEEQTEEEDDKAEKTEIQVQPWRAPSWSWASASFTSKTRFLPVTKELANVRDIVCKPSGADPTGELETARLTLTTKALPAHLDSAGMICLADALELQELPRSYSHHQFTLETGYLNLDTAVAIDILFAQLTTCTGEQKVHLHNVYADIHITQEVRSYLLLARRADGWVRVGIAAIAEYEPDKTVFARAKREYRQDMLKHKTREEVVAIVEQQAERNRSVFRMFDESETQDLVVW</sequence>
<evidence type="ECO:0000259" key="2">
    <source>
        <dbReference type="Pfam" id="PF06985"/>
    </source>
</evidence>
<feature type="domain" description="Heterokaryon incompatibility" evidence="2">
    <location>
        <begin position="224"/>
        <end position="383"/>
    </location>
</feature>
<feature type="compositionally biased region" description="Acidic residues" evidence="1">
    <location>
        <begin position="32"/>
        <end position="49"/>
    </location>
</feature>
<dbReference type="OMA" id="HTRAWVV"/>
<dbReference type="AlphaFoldDB" id="A0A7U2IAY6"/>
<protein>
    <recommendedName>
        <fullName evidence="2">Heterokaryon incompatibility domain-containing protein</fullName>
    </recommendedName>
</protein>
<dbReference type="VEuPathDB" id="FungiDB:JI435_118890"/>
<proteinExistence type="predicted"/>
<keyword evidence="4" id="KW-1185">Reference proteome</keyword>
<gene>
    <name evidence="3" type="ORF">JI435_118890</name>
</gene>
<organism evidence="3 4">
    <name type="scientific">Phaeosphaeria nodorum (strain SN15 / ATCC MYA-4574 / FGSC 10173)</name>
    <name type="common">Glume blotch fungus</name>
    <name type="synonym">Parastagonospora nodorum</name>
    <dbReference type="NCBI Taxonomy" id="321614"/>
    <lineage>
        <taxon>Eukaryota</taxon>
        <taxon>Fungi</taxon>
        <taxon>Dikarya</taxon>
        <taxon>Ascomycota</taxon>
        <taxon>Pezizomycotina</taxon>
        <taxon>Dothideomycetes</taxon>
        <taxon>Pleosporomycetidae</taxon>
        <taxon>Pleosporales</taxon>
        <taxon>Pleosporineae</taxon>
        <taxon>Phaeosphaeriaceae</taxon>
        <taxon>Parastagonospora</taxon>
    </lineage>
</organism>
<feature type="region of interest" description="Disordered" evidence="1">
    <location>
        <begin position="1"/>
        <end position="49"/>
    </location>
</feature>
<dbReference type="Pfam" id="PF06985">
    <property type="entry name" value="HET"/>
    <property type="match status" value="1"/>
</dbReference>
<name>A0A7U2IAY6_PHANO</name>
<evidence type="ECO:0000313" key="4">
    <source>
        <dbReference type="Proteomes" id="UP000663193"/>
    </source>
</evidence>
<dbReference type="PANTHER" id="PTHR33112:SF9">
    <property type="entry name" value="HETEROKARYON INCOMPATIBILITY DOMAIN-CONTAINING PROTEIN"/>
    <property type="match status" value="1"/>
</dbReference>
<reference evidence="4" key="1">
    <citation type="journal article" date="2021" name="BMC Genomics">
        <title>Chromosome-level genome assembly and manually-curated proteome of model necrotroph Parastagonospora nodorum Sn15 reveals a genome-wide trove of candidate effector homologs, and redundancy of virulence-related functions within an accessory chromosome.</title>
        <authorList>
            <person name="Bertazzoni S."/>
            <person name="Jones D.A.B."/>
            <person name="Phan H.T."/>
            <person name="Tan K.-C."/>
            <person name="Hane J.K."/>
        </authorList>
    </citation>
    <scope>NUCLEOTIDE SEQUENCE [LARGE SCALE GENOMIC DNA]</scope>
    <source>
        <strain evidence="4">SN15 / ATCC MYA-4574 / FGSC 10173)</strain>
    </source>
</reference>
<dbReference type="Proteomes" id="UP000663193">
    <property type="component" value="Chromosome 20"/>
</dbReference>